<accession>X1FBB9</accession>
<evidence type="ECO:0000259" key="1">
    <source>
        <dbReference type="Pfam" id="PF19036"/>
    </source>
</evidence>
<feature type="domain" description="FUZ/MON1/HPS1 first Longin" evidence="1">
    <location>
        <begin position="8"/>
        <end position="93"/>
    </location>
</feature>
<evidence type="ECO:0000313" key="2">
    <source>
        <dbReference type="EMBL" id="GAH26699.1"/>
    </source>
</evidence>
<gene>
    <name evidence="2" type="ORF">S03H2_09816</name>
</gene>
<comment type="caution">
    <text evidence="2">The sequence shown here is derived from an EMBL/GenBank/DDBJ whole genome shotgun (WGS) entry which is preliminary data.</text>
</comment>
<dbReference type="GO" id="GO:0016192">
    <property type="term" value="P:vesicle-mediated transport"/>
    <property type="evidence" value="ECO:0007669"/>
    <property type="project" value="InterPro"/>
</dbReference>
<protein>
    <recommendedName>
        <fullName evidence="1">FUZ/MON1/HPS1 first Longin domain-containing protein</fullName>
    </recommendedName>
</protein>
<dbReference type="Pfam" id="PF19036">
    <property type="entry name" value="Fuz_longin_1"/>
    <property type="match status" value="1"/>
</dbReference>
<reference evidence="2" key="1">
    <citation type="journal article" date="2014" name="Front. Microbiol.">
        <title>High frequency of phylogenetically diverse reductive dehalogenase-homologous genes in deep subseafloor sedimentary metagenomes.</title>
        <authorList>
            <person name="Kawai M."/>
            <person name="Futagami T."/>
            <person name="Toyoda A."/>
            <person name="Takaki Y."/>
            <person name="Nishi S."/>
            <person name="Hori S."/>
            <person name="Arai W."/>
            <person name="Tsubouchi T."/>
            <person name="Morono Y."/>
            <person name="Uchiyama I."/>
            <person name="Ito T."/>
            <person name="Fujiyama A."/>
            <person name="Inagaki F."/>
            <person name="Takami H."/>
        </authorList>
    </citation>
    <scope>NUCLEOTIDE SEQUENCE</scope>
    <source>
        <strain evidence="2">Expedition CK06-06</strain>
    </source>
</reference>
<dbReference type="AlphaFoldDB" id="X1FBB9"/>
<organism evidence="2">
    <name type="scientific">marine sediment metagenome</name>
    <dbReference type="NCBI Taxonomy" id="412755"/>
    <lineage>
        <taxon>unclassified sequences</taxon>
        <taxon>metagenomes</taxon>
        <taxon>ecological metagenomes</taxon>
    </lineage>
</organism>
<proteinExistence type="predicted"/>
<name>X1FBB9_9ZZZZ</name>
<dbReference type="EMBL" id="BARU01005100">
    <property type="protein sequence ID" value="GAH26699.1"/>
    <property type="molecule type" value="Genomic_DNA"/>
</dbReference>
<dbReference type="InterPro" id="IPR043972">
    <property type="entry name" value="FUZ/MON1/HPS1_longin_1"/>
</dbReference>
<sequence length="130" mass="15093">MVKVLRDLWILTESGTTVYSRVIDPRVNPQLFGALMSALNTFAEKLTEEGMSNFELSQIRFSIVKRHKFLFVASSSNKIKAKKIFKELSDVSDKFFELYPEETLKKWDSDVGLFETFENVIRDSLENNMK</sequence>